<dbReference type="AlphaFoldDB" id="Q38EV7"/>
<feature type="chain" id="PRO_5004221903" description="Secreted protein" evidence="1">
    <location>
        <begin position="43"/>
        <end position="69"/>
    </location>
</feature>
<evidence type="ECO:0000313" key="3">
    <source>
        <dbReference type="Proteomes" id="UP000008524"/>
    </source>
</evidence>
<dbReference type="RefSeq" id="XP_826993.1">
    <property type="nucleotide sequence ID" value="XM_821900.1"/>
</dbReference>
<dbReference type="GeneID" id="3660123"/>
<dbReference type="InParanoid" id="Q38EV7"/>
<reference evidence="2 3" key="1">
    <citation type="journal article" date="2005" name="Science">
        <title>Comparative genomics of trypanosomatid parasitic protozoa.</title>
        <authorList>
            <person name="El-Sayed N.M."/>
            <person name="Myler P.J."/>
            <person name="Blandin G."/>
            <person name="Berriman M."/>
            <person name="Crabtree J."/>
            <person name="Aggarwal G."/>
            <person name="Caler E."/>
            <person name="Renauld H."/>
            <person name="Worthey E.A."/>
            <person name="Hertz-Fowler C."/>
            <person name="Ghedin E."/>
            <person name="Peacock C."/>
            <person name="Bartholomeu D.C."/>
            <person name="Haas B.J."/>
            <person name="Tran A.N."/>
            <person name="Wortman J.R."/>
            <person name="Alsmark U.C."/>
            <person name="Angiuoli S."/>
            <person name="Anupama A."/>
            <person name="Badger J."/>
            <person name="Bringaud F."/>
            <person name="Cadag E."/>
            <person name="Carlton J.M."/>
            <person name="Cerqueira G.C."/>
            <person name="Creasy T."/>
            <person name="Delcher A.L."/>
            <person name="Djikeng A."/>
            <person name="Embley T.M."/>
            <person name="Hauser C."/>
            <person name="Ivens A.C."/>
            <person name="Kummerfeld S.K."/>
            <person name="Pereira-Leal J.B."/>
            <person name="Nilsson D."/>
            <person name="Peterson J."/>
            <person name="Salzberg S.L."/>
            <person name="Shallom J."/>
            <person name="Silva J.C."/>
            <person name="Sundaram J."/>
            <person name="Westenberger S."/>
            <person name="White O."/>
            <person name="Melville S.E."/>
            <person name="Donelson J.E."/>
            <person name="Andersson B."/>
            <person name="Stuart K.D."/>
            <person name="Hall N."/>
        </authorList>
    </citation>
    <scope>NUCLEOTIDE SEQUENCE [LARGE SCALE GENOMIC DNA]</scope>
    <source>
        <strain evidence="2 3">927/4 GUTat10.1</strain>
    </source>
</reference>
<keyword evidence="1" id="KW-0732">Signal</keyword>
<evidence type="ECO:0008006" key="4">
    <source>
        <dbReference type="Google" id="ProtNLM"/>
    </source>
</evidence>
<evidence type="ECO:0000256" key="1">
    <source>
        <dbReference type="SAM" id="SignalP"/>
    </source>
</evidence>
<sequence>MTSVASPFCCFLFCYGPHTRLHLYAHSALLLLLFCLPPSLYSNDVRTVGVSSASTRWLLLGLELKKGEK</sequence>
<dbReference type="EMBL" id="CM000207">
    <property type="protein sequence ID" value="EAN76663.1"/>
    <property type="molecule type" value="Genomic_DNA"/>
</dbReference>
<dbReference type="PaxDb" id="5691-EAN76663"/>
<evidence type="ECO:0000313" key="2">
    <source>
        <dbReference type="EMBL" id="EAN76663.1"/>
    </source>
</evidence>
<dbReference type="Proteomes" id="UP000008524">
    <property type="component" value="Chromosome 9"/>
</dbReference>
<protein>
    <recommendedName>
        <fullName evidence="4">Secreted protein</fullName>
    </recommendedName>
</protein>
<name>Q38EV7_TRYB2</name>
<gene>
    <name evidence="2" type="ORF">Tb09.160.4510</name>
</gene>
<keyword evidence="3" id="KW-1185">Reference proteome</keyword>
<feature type="signal peptide" evidence="1">
    <location>
        <begin position="1"/>
        <end position="42"/>
    </location>
</feature>
<dbReference type="KEGG" id="tbr:Tb09.160.4510"/>
<proteinExistence type="predicted"/>
<reference evidence="2 3" key="2">
    <citation type="journal article" date="2005" name="Science">
        <title>The genome of the African trypanosome Trypanosoma brucei.</title>
        <authorList>
            <person name="Berriman M."/>
            <person name="Ghedin E."/>
            <person name="Hertz-Fowler C."/>
            <person name="Blandin G."/>
            <person name="Renauld H."/>
            <person name="Bartholomeu D.C."/>
            <person name="Lennard N.J."/>
            <person name="Caler E."/>
            <person name="Hamlin N.E."/>
            <person name="Haas B."/>
            <person name="Bohme U."/>
            <person name="Hannick L."/>
            <person name="Aslett M.A."/>
            <person name="Shallom J."/>
            <person name="Marcello L."/>
            <person name="Hou L."/>
            <person name="Wickstead B."/>
            <person name="Alsmark U.C."/>
            <person name="Arrowsmith C."/>
            <person name="Atkin R.J."/>
            <person name="Barron A.J."/>
            <person name="Bringaud F."/>
            <person name="Brooks K."/>
            <person name="Carrington M."/>
            <person name="Cherevach I."/>
            <person name="Chillingworth T.J."/>
            <person name="Churcher C."/>
            <person name="Clark L.N."/>
            <person name="Corton C.H."/>
            <person name="Cronin A."/>
            <person name="Davies R.M."/>
            <person name="Doggett J."/>
            <person name="Djikeng A."/>
            <person name="Feldblyum T."/>
            <person name="Field M.C."/>
            <person name="Fraser A."/>
            <person name="Goodhead I."/>
            <person name="Hance Z."/>
            <person name="Harper D."/>
            <person name="Harris B.R."/>
            <person name="Hauser H."/>
            <person name="Hostetler J."/>
            <person name="Ivens A."/>
            <person name="Jagels K."/>
            <person name="Johnson D."/>
            <person name="Johnson J."/>
            <person name="Jones K."/>
            <person name="Kerhornou A.X."/>
            <person name="Koo H."/>
            <person name="Larke N."/>
            <person name="Landfear S."/>
            <person name="Larkin C."/>
            <person name="Leech V."/>
            <person name="Line A."/>
            <person name="Lord A."/>
            <person name="Macleod A."/>
            <person name="Mooney P.J."/>
            <person name="Moule S."/>
            <person name="Martin D.M."/>
            <person name="Morgan G.W."/>
            <person name="Mungall K."/>
            <person name="Norbertczak H."/>
            <person name="Ormond D."/>
            <person name="Pai G."/>
            <person name="Peacock C.S."/>
            <person name="Peterson J."/>
            <person name="Quail M.A."/>
            <person name="Rabbinowitsch E."/>
            <person name="Rajandream M.A."/>
            <person name="Reitter C."/>
            <person name="Salzberg S.L."/>
            <person name="Sanders M."/>
            <person name="Schobel S."/>
            <person name="Sharp S."/>
            <person name="Simmonds M."/>
            <person name="Simpson A.J."/>
            <person name="Tallon L."/>
            <person name="Turner C.M."/>
            <person name="Tait A."/>
            <person name="Tivey A.R."/>
            <person name="Van Aken S."/>
            <person name="Walker D."/>
            <person name="Wanless D."/>
            <person name="Wang S."/>
            <person name="White B."/>
            <person name="White O."/>
            <person name="Whitehead S."/>
            <person name="Woodward J."/>
            <person name="Wortman J."/>
            <person name="Adams M.D."/>
            <person name="Embley T.M."/>
            <person name="Gull K."/>
            <person name="Ullu E."/>
            <person name="Barry J.D."/>
            <person name="Fairlamb A.H."/>
            <person name="Opperdoes F."/>
            <person name="Barrell B.G."/>
            <person name="Donelson J.E."/>
            <person name="Hall N."/>
            <person name="Fraser C.M."/>
            <person name="Melville S.E."/>
            <person name="El-Sayed N.M."/>
        </authorList>
    </citation>
    <scope>NUCLEOTIDE SEQUENCE [LARGE SCALE GENOMIC DNA]</scope>
    <source>
        <strain evidence="2 3">927/4 GUTat10.1</strain>
    </source>
</reference>
<accession>Q38EV7</accession>
<organism evidence="2 3">
    <name type="scientific">Trypanosoma brucei brucei (strain 927/4 GUTat10.1)</name>
    <dbReference type="NCBI Taxonomy" id="185431"/>
    <lineage>
        <taxon>Eukaryota</taxon>
        <taxon>Discoba</taxon>
        <taxon>Euglenozoa</taxon>
        <taxon>Kinetoplastea</taxon>
        <taxon>Metakinetoplastina</taxon>
        <taxon>Trypanosomatida</taxon>
        <taxon>Trypanosomatidae</taxon>
        <taxon>Trypanosoma</taxon>
    </lineage>
</organism>